<dbReference type="EMBL" id="HBUF01517725">
    <property type="protein sequence ID" value="CAG6748192.1"/>
    <property type="molecule type" value="Transcribed_RNA"/>
</dbReference>
<feature type="transmembrane region" description="Helical" evidence="1">
    <location>
        <begin position="274"/>
        <end position="293"/>
    </location>
</feature>
<feature type="transmembrane region" description="Helical" evidence="1">
    <location>
        <begin position="205"/>
        <end position="229"/>
    </location>
</feature>
<name>A0A8D8V2V8_9HEMI</name>
<dbReference type="Pfam" id="PF20146">
    <property type="entry name" value="NRF"/>
    <property type="match status" value="1"/>
</dbReference>
<dbReference type="InterPro" id="IPR052728">
    <property type="entry name" value="O2_lipid_transport_reg"/>
</dbReference>
<dbReference type="EMBL" id="HBUF01233370">
    <property type="protein sequence ID" value="CAG6674250.1"/>
    <property type="molecule type" value="Transcribed_RNA"/>
</dbReference>
<dbReference type="EMBL" id="HBUF01233369">
    <property type="protein sequence ID" value="CAG6674248.1"/>
    <property type="molecule type" value="Transcribed_RNA"/>
</dbReference>
<keyword evidence="1" id="KW-0472">Membrane</keyword>
<dbReference type="EMBL" id="HBUF01233372">
    <property type="protein sequence ID" value="CAG6674252.1"/>
    <property type="molecule type" value="Transcribed_RNA"/>
</dbReference>
<dbReference type="EMBL" id="HBUF01233367">
    <property type="protein sequence ID" value="CAG6674245.1"/>
    <property type="molecule type" value="Transcribed_RNA"/>
</dbReference>
<dbReference type="EMBL" id="HBUF01233373">
    <property type="protein sequence ID" value="CAG6674253.1"/>
    <property type="molecule type" value="Transcribed_RNA"/>
</dbReference>
<reference evidence="4" key="1">
    <citation type="submission" date="2021-05" db="EMBL/GenBank/DDBJ databases">
        <authorList>
            <person name="Alioto T."/>
            <person name="Alioto T."/>
            <person name="Gomez Garrido J."/>
        </authorList>
    </citation>
    <scope>NUCLEOTIDE SEQUENCE</scope>
</reference>
<feature type="transmembrane region" description="Helical" evidence="1">
    <location>
        <begin position="569"/>
        <end position="590"/>
    </location>
</feature>
<dbReference type="InterPro" id="IPR006621">
    <property type="entry name" value="Nose-resist-to-fluoxetine_N"/>
</dbReference>
<dbReference type="PANTHER" id="PTHR11161">
    <property type="entry name" value="O-ACYLTRANSFERASE"/>
    <property type="match status" value="1"/>
</dbReference>
<dbReference type="EMBL" id="HBUF01517726">
    <property type="protein sequence ID" value="CAG6748193.1"/>
    <property type="molecule type" value="Transcribed_RNA"/>
</dbReference>
<feature type="domain" description="Nose resistant-to-fluoxetine protein N-terminal" evidence="3">
    <location>
        <begin position="48"/>
        <end position="197"/>
    </location>
</feature>
<feature type="transmembrane region" description="Helical" evidence="1">
    <location>
        <begin position="428"/>
        <end position="446"/>
    </location>
</feature>
<dbReference type="EMBL" id="HBUF01354345">
    <property type="protein sequence ID" value="CAG6716350.1"/>
    <property type="molecule type" value="Transcribed_RNA"/>
</dbReference>
<proteinExistence type="predicted"/>
<dbReference type="AlphaFoldDB" id="A0A8D8V2V8"/>
<keyword evidence="2" id="KW-0732">Signal</keyword>
<feature type="transmembrane region" description="Helical" evidence="1">
    <location>
        <begin position="328"/>
        <end position="346"/>
    </location>
</feature>
<feature type="transmembrane region" description="Helical" evidence="1">
    <location>
        <begin position="602"/>
        <end position="622"/>
    </location>
</feature>
<dbReference type="EMBL" id="HBUF01233371">
    <property type="protein sequence ID" value="CAG6674251.1"/>
    <property type="molecule type" value="Transcribed_RNA"/>
</dbReference>
<keyword evidence="1" id="KW-0812">Transmembrane</keyword>
<feature type="transmembrane region" description="Helical" evidence="1">
    <location>
        <begin position="367"/>
        <end position="385"/>
    </location>
</feature>
<dbReference type="PANTHER" id="PTHR11161:SF71">
    <property type="entry name" value="NOSE RESISTANT-TO-FLUOXETINE PROTEIN N-TERMINAL DOMAIN-CONTAINING PROTEIN"/>
    <property type="match status" value="1"/>
</dbReference>
<dbReference type="EMBL" id="HBUF01517727">
    <property type="protein sequence ID" value="CAG6748194.1"/>
    <property type="molecule type" value="Transcribed_RNA"/>
</dbReference>
<evidence type="ECO:0000256" key="2">
    <source>
        <dbReference type="SAM" id="SignalP"/>
    </source>
</evidence>
<feature type="chain" id="PRO_5033955551" evidence="2">
    <location>
        <begin position="22"/>
        <end position="706"/>
    </location>
</feature>
<keyword evidence="1" id="KW-1133">Transmembrane helix</keyword>
<dbReference type="SMART" id="SM00703">
    <property type="entry name" value="NRF"/>
    <property type="match status" value="1"/>
</dbReference>
<feature type="transmembrane region" description="Helical" evidence="1">
    <location>
        <begin position="505"/>
        <end position="523"/>
    </location>
</feature>
<dbReference type="EMBL" id="HBUF01354344">
    <property type="protein sequence ID" value="CAG6716349.1"/>
    <property type="molecule type" value="Transcribed_RNA"/>
</dbReference>
<protein>
    <submittedName>
        <fullName evidence="4">Nose resistant to fluoxetine protein 6</fullName>
    </submittedName>
</protein>
<organism evidence="4">
    <name type="scientific">Cacopsylla melanoneura</name>
    <dbReference type="NCBI Taxonomy" id="428564"/>
    <lineage>
        <taxon>Eukaryota</taxon>
        <taxon>Metazoa</taxon>
        <taxon>Ecdysozoa</taxon>
        <taxon>Arthropoda</taxon>
        <taxon>Hexapoda</taxon>
        <taxon>Insecta</taxon>
        <taxon>Pterygota</taxon>
        <taxon>Neoptera</taxon>
        <taxon>Paraneoptera</taxon>
        <taxon>Hemiptera</taxon>
        <taxon>Sternorrhyncha</taxon>
        <taxon>Psylloidea</taxon>
        <taxon>Psyllidae</taxon>
        <taxon>Psyllinae</taxon>
        <taxon>Cacopsylla</taxon>
    </lineage>
</organism>
<feature type="transmembrane region" description="Helical" evidence="1">
    <location>
        <begin position="642"/>
        <end position="664"/>
    </location>
</feature>
<dbReference type="EMBL" id="HBUF01233368">
    <property type="protein sequence ID" value="CAG6674247.1"/>
    <property type="molecule type" value="Transcribed_RNA"/>
</dbReference>
<evidence type="ECO:0000259" key="3">
    <source>
        <dbReference type="SMART" id="SM00703"/>
    </source>
</evidence>
<feature type="transmembrane region" description="Helical" evidence="1">
    <location>
        <begin position="535"/>
        <end position="557"/>
    </location>
</feature>
<evidence type="ECO:0000256" key="1">
    <source>
        <dbReference type="SAM" id="Phobius"/>
    </source>
</evidence>
<accession>A0A8D8V2V8</accession>
<feature type="transmembrane region" description="Helical" evidence="1">
    <location>
        <begin position="453"/>
        <end position="472"/>
    </location>
</feature>
<sequence>MTPRATIVFTLVFHLAALGFASKWEVAWHSSDINLVPPLPIAAPKSVNAQCRHDSVRLIEALGNETLWAEQMWDASAKAPVGIISGSRYQLGDFDECLDVQRPIEAQYCLMDVKITVPPGHNTTDPHTIYYDPNGSLWDKMYYRGNPYKIRIDEVKWALCVPASCSGQDIVSSIQDHLSSINYTKISVSISPRMCSVKNRYYDQFFTSDIIFCTLMLTLIGLTVLATLYDFSVCDGQKEWKWNTKGRCADLLMCFSARRAVHSMVRRRGEVRNLNFRPLSGITFLAYVLITAGHRWGFRYSGPVQNVIFNELIYYDWITLMFTNHMDLFVDVFFTISGCVAVFFVLQRMETHKVRFYEIIIVRYFRLTPVYAIVLFFYATMYYKMGDGPLWNYLVGQDVENCKQVWWTNLLYINNYVHADKLCGFHTWFMPCEFQFGVLIIPLCYLYHSKPKLGLKVAYASLVAALILPFYTTWTEKLNGNLIFNAKFFLAPGADEYWEKFYMKTWTRAGPYIIGSILGYMLHYKSQRLTHTKTWVYGTCGGVIMAVSWASGAYIYYPRTEYNRLICSLYGASIRSIWSAGLSLVLYALLNGSQTCVHSILSWRPFSPLAAIGFNVYLLNTILPTATTAALRNNDHISHLKLALLIFGDLGMDMLFGLLLYLCAEKPFIQLGMNLTKILENKPKQDPSNLSQMGYDNKVKVATEHL</sequence>
<feature type="signal peptide" evidence="2">
    <location>
        <begin position="1"/>
        <end position="21"/>
    </location>
</feature>
<evidence type="ECO:0000313" key="4">
    <source>
        <dbReference type="EMBL" id="CAG6716349.1"/>
    </source>
</evidence>